<dbReference type="InterPro" id="IPR016195">
    <property type="entry name" value="Pol/histidinol_Pase-like"/>
</dbReference>
<protein>
    <recommendedName>
        <fullName evidence="1">Polymerase/histidinol phosphatase N-terminal domain-containing protein</fullName>
    </recommendedName>
</protein>
<dbReference type="SMART" id="SM00481">
    <property type="entry name" value="POLIIIAc"/>
    <property type="match status" value="1"/>
</dbReference>
<dbReference type="InterPro" id="IPR003141">
    <property type="entry name" value="Pol/His_phosphatase_N"/>
</dbReference>
<dbReference type="Gene3D" id="3.20.20.140">
    <property type="entry name" value="Metal-dependent hydrolases"/>
    <property type="match status" value="1"/>
</dbReference>
<feature type="domain" description="Polymerase/histidinol phosphatase N-terminal" evidence="1">
    <location>
        <begin position="44"/>
        <end position="109"/>
    </location>
</feature>
<dbReference type="Gene3D" id="1.10.150.650">
    <property type="match status" value="1"/>
</dbReference>
<dbReference type="PANTHER" id="PTHR42924:SF3">
    <property type="entry name" value="POLYMERASE_HISTIDINOL PHOSPHATASE N-TERMINAL DOMAIN-CONTAINING PROTEIN"/>
    <property type="match status" value="1"/>
</dbReference>
<dbReference type="InterPro" id="IPR052018">
    <property type="entry name" value="PHP_domain"/>
</dbReference>
<proteinExistence type="predicted"/>
<dbReference type="Proteomes" id="UP000185024">
    <property type="component" value="Unassembled WGS sequence"/>
</dbReference>
<evidence type="ECO:0000313" key="2">
    <source>
        <dbReference type="EMBL" id="SIN61031.1"/>
    </source>
</evidence>
<dbReference type="GO" id="GO:0035312">
    <property type="term" value="F:5'-3' DNA exonuclease activity"/>
    <property type="evidence" value="ECO:0007669"/>
    <property type="project" value="TreeGrafter"/>
</dbReference>
<evidence type="ECO:0000259" key="1">
    <source>
        <dbReference type="SMART" id="SM00481"/>
    </source>
</evidence>
<dbReference type="InterPro" id="IPR004013">
    <property type="entry name" value="PHP_dom"/>
</dbReference>
<dbReference type="GO" id="GO:0004534">
    <property type="term" value="F:5'-3' RNA exonuclease activity"/>
    <property type="evidence" value="ECO:0007669"/>
    <property type="project" value="TreeGrafter"/>
</dbReference>
<dbReference type="SUPFAM" id="SSF89550">
    <property type="entry name" value="PHP domain-like"/>
    <property type="match status" value="1"/>
</dbReference>
<dbReference type="AlphaFoldDB" id="A0A1N6DDX7"/>
<accession>A0A1N6DDX7</accession>
<name>A0A1N6DDX7_9GAMM</name>
<sequence length="338" mass="36095">MASLFVFNTPILNSPHGVMLMPLLPNALASVLPTAFDADQRYSVDLHMHSTASDGALSPTDLVTLCAGRGLTHMALTDHDTMEGVEEASRAAQQAGLCLVPGCELSTRWQGINIHVVALMPGGLQGPMIEGLEQQREARIKRAEVIAERLEKMGLPNALEKARAQAGGDRPLGRPDFARALVAEGVVADWAGAFKRYLGSGKKGDVKAHWPEISEAVGWVVASGGVAVLAHPLRYGLTRRKRGLLMDTFMEAGGQGVELVSGQQNPDATRDLARQLVERELYASLGSDFHFPGSHAAPGSMSPVPRTAAPPIWQHPRLAHLRDAPSGMLGAKPLNKLS</sequence>
<evidence type="ECO:0000313" key="3">
    <source>
        <dbReference type="Proteomes" id="UP000185024"/>
    </source>
</evidence>
<dbReference type="PANTHER" id="PTHR42924">
    <property type="entry name" value="EXONUCLEASE"/>
    <property type="match status" value="1"/>
</dbReference>
<dbReference type="EMBL" id="FSQX01000001">
    <property type="protein sequence ID" value="SIN61031.1"/>
    <property type="molecule type" value="Genomic_DNA"/>
</dbReference>
<reference evidence="2 3" key="1">
    <citation type="submission" date="2016-11" db="EMBL/GenBank/DDBJ databases">
        <authorList>
            <person name="Jaros S."/>
            <person name="Januszkiewicz K."/>
            <person name="Wedrychowicz H."/>
        </authorList>
    </citation>
    <scope>NUCLEOTIDE SEQUENCE [LARGE SCALE GENOMIC DNA]</scope>
    <source>
        <strain evidence="2 3">ACAM 239</strain>
    </source>
</reference>
<organism evidence="2 3">
    <name type="scientific">Vreelandella aquamarina</name>
    <dbReference type="NCBI Taxonomy" id="77097"/>
    <lineage>
        <taxon>Bacteria</taxon>
        <taxon>Pseudomonadati</taxon>
        <taxon>Pseudomonadota</taxon>
        <taxon>Gammaproteobacteria</taxon>
        <taxon>Oceanospirillales</taxon>
        <taxon>Halomonadaceae</taxon>
        <taxon>Vreelandella</taxon>
    </lineage>
</organism>
<gene>
    <name evidence="2" type="ORF">SAMN05878438_0367</name>
</gene>
<dbReference type="CDD" id="cd07438">
    <property type="entry name" value="PHP_HisPPase_AMP"/>
    <property type="match status" value="1"/>
</dbReference>
<dbReference type="Pfam" id="PF02811">
    <property type="entry name" value="PHP"/>
    <property type="match status" value="1"/>
</dbReference>